<evidence type="ECO:0000313" key="4">
    <source>
        <dbReference type="RefSeq" id="XP_011497973.1"/>
    </source>
</evidence>
<gene>
    <name evidence="4" type="primary">LOC105362270</name>
</gene>
<reference evidence="4" key="1">
    <citation type="submission" date="2025-08" db="UniProtKB">
        <authorList>
            <consortium name="RefSeq"/>
        </authorList>
    </citation>
    <scope>IDENTIFICATION</scope>
</reference>
<feature type="region of interest" description="Disordered" evidence="1">
    <location>
        <begin position="1"/>
        <end position="41"/>
    </location>
</feature>
<dbReference type="GO" id="GO:0005634">
    <property type="term" value="C:nucleus"/>
    <property type="evidence" value="ECO:0007669"/>
    <property type="project" value="TreeGrafter"/>
</dbReference>
<feature type="compositionally biased region" description="Polar residues" evidence="1">
    <location>
        <begin position="29"/>
        <end position="41"/>
    </location>
</feature>
<accession>A0AAJ6YH52</accession>
<dbReference type="KEGG" id="csol:105362270"/>
<dbReference type="Pfam" id="PF07304">
    <property type="entry name" value="SRA1"/>
    <property type="match status" value="1"/>
</dbReference>
<feature type="domain" description="SRA1/Sec31" evidence="2">
    <location>
        <begin position="98"/>
        <end position="205"/>
    </location>
</feature>
<dbReference type="PANTHER" id="PTHR18834">
    <property type="entry name" value="STEROID RECEPTOR RNA ACTIVATOR 1"/>
    <property type="match status" value="1"/>
</dbReference>
<dbReference type="Proteomes" id="UP000695007">
    <property type="component" value="Unplaced"/>
</dbReference>
<proteinExistence type="predicted"/>
<dbReference type="InterPro" id="IPR009917">
    <property type="entry name" value="SRA1/Sec31"/>
</dbReference>
<evidence type="ECO:0000256" key="1">
    <source>
        <dbReference type="SAM" id="MobiDB-lite"/>
    </source>
</evidence>
<dbReference type="AlphaFoldDB" id="A0AAJ6YH52"/>
<dbReference type="GO" id="GO:0003713">
    <property type="term" value="F:transcription coactivator activity"/>
    <property type="evidence" value="ECO:0007669"/>
    <property type="project" value="InterPro"/>
</dbReference>
<name>A0AAJ6YH52_9HYME</name>
<feature type="compositionally biased region" description="Polar residues" evidence="1">
    <location>
        <begin position="1"/>
        <end position="12"/>
    </location>
</feature>
<dbReference type="InterPro" id="IPR040243">
    <property type="entry name" value="Steroid_recept_RNA_1"/>
</dbReference>
<dbReference type="GO" id="GO:0006357">
    <property type="term" value="P:regulation of transcription by RNA polymerase II"/>
    <property type="evidence" value="ECO:0007669"/>
    <property type="project" value="InterPro"/>
</dbReference>
<dbReference type="GeneID" id="105362270"/>
<evidence type="ECO:0000259" key="2">
    <source>
        <dbReference type="Pfam" id="PF07304"/>
    </source>
</evidence>
<dbReference type="RefSeq" id="XP_011497973.1">
    <property type="nucleotide sequence ID" value="XM_011499671.1"/>
</dbReference>
<sequence length="208" mass="23449">MQNNPEVPSTQKKLLASHDPGWNDPPNWALSSLNKSDSGTPTKRLLNKRVAFPLNSKEEPLSSLLTQNFPLVGKIPPLGQTEQLTAQHKSTIASSAKVDDARLEVQISKDTILKDTIDNLQCLMKQLDSNKTEEIQKRLDRMQIMWNEDKLSKSVQIKLFEISEALKELDLEKVDQLHISLMTNNASVCGSWIPGIRQLITEIKNKKI</sequence>
<keyword evidence="3" id="KW-1185">Reference proteome</keyword>
<evidence type="ECO:0000313" key="3">
    <source>
        <dbReference type="Proteomes" id="UP000695007"/>
    </source>
</evidence>
<organism evidence="3 4">
    <name type="scientific">Ceratosolen solmsi marchali</name>
    <dbReference type="NCBI Taxonomy" id="326594"/>
    <lineage>
        <taxon>Eukaryota</taxon>
        <taxon>Metazoa</taxon>
        <taxon>Ecdysozoa</taxon>
        <taxon>Arthropoda</taxon>
        <taxon>Hexapoda</taxon>
        <taxon>Insecta</taxon>
        <taxon>Pterygota</taxon>
        <taxon>Neoptera</taxon>
        <taxon>Endopterygota</taxon>
        <taxon>Hymenoptera</taxon>
        <taxon>Apocrita</taxon>
        <taxon>Proctotrupomorpha</taxon>
        <taxon>Chalcidoidea</taxon>
        <taxon>Agaonidae</taxon>
        <taxon>Agaoninae</taxon>
        <taxon>Ceratosolen</taxon>
    </lineage>
</organism>
<dbReference type="PANTHER" id="PTHR18834:SF2">
    <property type="entry name" value="STEROID RECEPTOR RNA ACTIVATOR 1"/>
    <property type="match status" value="1"/>
</dbReference>
<protein>
    <submittedName>
        <fullName evidence="4">Steroid receptor RNA activator 1-like</fullName>
    </submittedName>
</protein>
<dbReference type="Gene3D" id="1.20.940.10">
    <property type="entry name" value="Functional domain of the splicing factor Prp18"/>
    <property type="match status" value="1"/>
</dbReference>